<sequence length="284" mass="32664">MRHKILVPTDFSQNAIKAFRYAIELFKHERTDFYLLNVFSIQGNIIEGLINSEPGGEWYETRKLESSNGLAEFYGRIVLTEDKNPKHNFKTISVFNNTLDAIKDVVEQKDIEMIVMGTRGENYSDTNVFGSTATYVMEKIRNCPVIVVPLHAKTVMPKEIVFPTDFKTFFKSRELRVLIQIAKKSLATIAVLHLSKSATLDKNQSKNKALLEDILEDTSYTFHFLENHKLETALNVFVESRTSDMVAFINKKHSFFGSILTRPLVKTISFHSKVPILVMHDYRY</sequence>
<keyword evidence="4" id="KW-1185">Reference proteome</keyword>
<evidence type="ECO:0000256" key="1">
    <source>
        <dbReference type="ARBA" id="ARBA00008791"/>
    </source>
</evidence>
<protein>
    <submittedName>
        <fullName evidence="3">Nucleotide-binding universal stress UspA family protein</fullName>
    </submittedName>
</protein>
<dbReference type="OrthoDB" id="9788959at2"/>
<dbReference type="PANTHER" id="PTHR46268:SF6">
    <property type="entry name" value="UNIVERSAL STRESS PROTEIN UP12"/>
    <property type="match status" value="1"/>
</dbReference>
<dbReference type="Gene3D" id="3.40.50.620">
    <property type="entry name" value="HUPs"/>
    <property type="match status" value="2"/>
</dbReference>
<dbReference type="InterPro" id="IPR006015">
    <property type="entry name" value="Universal_stress_UspA"/>
</dbReference>
<dbReference type="CDD" id="cd00293">
    <property type="entry name" value="USP-like"/>
    <property type="match status" value="1"/>
</dbReference>
<accession>A0A368ZFQ1</accession>
<comment type="similarity">
    <text evidence="1">Belongs to the universal stress protein A family.</text>
</comment>
<dbReference type="Proteomes" id="UP000253436">
    <property type="component" value="Unassembled WGS sequence"/>
</dbReference>
<dbReference type="Pfam" id="PF00582">
    <property type="entry name" value="Usp"/>
    <property type="match status" value="1"/>
</dbReference>
<dbReference type="InterPro" id="IPR014729">
    <property type="entry name" value="Rossmann-like_a/b/a_fold"/>
</dbReference>
<proteinExistence type="inferred from homology"/>
<feature type="domain" description="UspA" evidence="2">
    <location>
        <begin position="1"/>
        <end position="149"/>
    </location>
</feature>
<evidence type="ECO:0000259" key="2">
    <source>
        <dbReference type="Pfam" id="PF00582"/>
    </source>
</evidence>
<gene>
    <name evidence="3" type="ORF">DFQ08_10229</name>
</gene>
<dbReference type="SUPFAM" id="SSF52402">
    <property type="entry name" value="Adenine nucleotide alpha hydrolases-like"/>
    <property type="match status" value="2"/>
</dbReference>
<reference evidence="3 4" key="1">
    <citation type="submission" date="2018-07" db="EMBL/GenBank/DDBJ databases">
        <title>Genomic Encyclopedia of Type Strains, Phase III (KMG-III): the genomes of soil and plant-associated and newly described type strains.</title>
        <authorList>
            <person name="Whitman W."/>
        </authorList>
    </citation>
    <scope>NUCLEOTIDE SEQUENCE [LARGE SCALE GENOMIC DNA]</scope>
    <source>
        <strain evidence="3 4">CECT 7958</strain>
    </source>
</reference>
<name>A0A368ZFQ1_9FLAO</name>
<evidence type="ECO:0000313" key="3">
    <source>
        <dbReference type="EMBL" id="RCW92010.1"/>
    </source>
</evidence>
<comment type="caution">
    <text evidence="3">The sequence shown here is derived from an EMBL/GenBank/DDBJ whole genome shotgun (WGS) entry which is preliminary data.</text>
</comment>
<dbReference type="PANTHER" id="PTHR46268">
    <property type="entry name" value="STRESS RESPONSE PROTEIN NHAX"/>
    <property type="match status" value="1"/>
</dbReference>
<dbReference type="EMBL" id="QPJO01000002">
    <property type="protein sequence ID" value="RCW92010.1"/>
    <property type="molecule type" value="Genomic_DNA"/>
</dbReference>
<organism evidence="3 4">
    <name type="scientific">Winogradskyella arenosi</name>
    <dbReference type="NCBI Taxonomy" id="533325"/>
    <lineage>
        <taxon>Bacteria</taxon>
        <taxon>Pseudomonadati</taxon>
        <taxon>Bacteroidota</taxon>
        <taxon>Flavobacteriia</taxon>
        <taxon>Flavobacteriales</taxon>
        <taxon>Flavobacteriaceae</taxon>
        <taxon>Winogradskyella</taxon>
    </lineage>
</organism>
<dbReference type="AlphaFoldDB" id="A0A368ZFQ1"/>
<dbReference type="RefSeq" id="WP_114308705.1">
    <property type="nucleotide sequence ID" value="NZ_QPJO01000002.1"/>
</dbReference>
<dbReference type="PRINTS" id="PR01438">
    <property type="entry name" value="UNVRSLSTRESS"/>
</dbReference>
<evidence type="ECO:0000313" key="4">
    <source>
        <dbReference type="Proteomes" id="UP000253436"/>
    </source>
</evidence>
<dbReference type="InterPro" id="IPR006016">
    <property type="entry name" value="UspA"/>
</dbReference>